<evidence type="ECO:0000256" key="2">
    <source>
        <dbReference type="SAM" id="SignalP"/>
    </source>
</evidence>
<dbReference type="PROSITE" id="PS51257">
    <property type="entry name" value="PROKAR_LIPOPROTEIN"/>
    <property type="match status" value="1"/>
</dbReference>
<dbReference type="InterPro" id="IPR003961">
    <property type="entry name" value="FN3_dom"/>
</dbReference>
<keyword evidence="2" id="KW-0732">Signal</keyword>
<feature type="domain" description="Fibronectin type-III" evidence="3">
    <location>
        <begin position="127"/>
        <end position="222"/>
    </location>
</feature>
<dbReference type="Proteomes" id="UP000283295">
    <property type="component" value="Unassembled WGS sequence"/>
</dbReference>
<reference evidence="4 5" key="1">
    <citation type="submission" date="2018-08" db="EMBL/GenBank/DDBJ databases">
        <title>A genome reference for cultivated species of the human gut microbiota.</title>
        <authorList>
            <person name="Zou Y."/>
            <person name="Xue W."/>
            <person name="Luo G."/>
        </authorList>
    </citation>
    <scope>NUCLEOTIDE SEQUENCE [LARGE SCALE GENOMIC DNA]</scope>
    <source>
        <strain evidence="4 5">AF22-21</strain>
    </source>
</reference>
<name>A0A412ITV9_9FIRM</name>
<dbReference type="SUPFAM" id="SSF49265">
    <property type="entry name" value="Fibronectin type III"/>
    <property type="match status" value="1"/>
</dbReference>
<feature type="compositionally biased region" description="Low complexity" evidence="1">
    <location>
        <begin position="64"/>
        <end position="85"/>
    </location>
</feature>
<dbReference type="InterPro" id="IPR036116">
    <property type="entry name" value="FN3_sf"/>
</dbReference>
<feature type="region of interest" description="Disordered" evidence="1">
    <location>
        <begin position="64"/>
        <end position="121"/>
    </location>
</feature>
<accession>A0A412ITV9</accession>
<gene>
    <name evidence="4" type="ORF">DWX94_04330</name>
</gene>
<dbReference type="EMBL" id="QRVK01000006">
    <property type="protein sequence ID" value="RGS43552.1"/>
    <property type="molecule type" value="Genomic_DNA"/>
</dbReference>
<feature type="signal peptide" evidence="2">
    <location>
        <begin position="1"/>
        <end position="20"/>
    </location>
</feature>
<evidence type="ECO:0000259" key="3">
    <source>
        <dbReference type="PROSITE" id="PS50853"/>
    </source>
</evidence>
<evidence type="ECO:0000256" key="1">
    <source>
        <dbReference type="SAM" id="MobiDB-lite"/>
    </source>
</evidence>
<feature type="chain" id="PRO_5038917288" description="Fibronectin type-III domain-containing protein" evidence="2">
    <location>
        <begin position="21"/>
        <end position="364"/>
    </location>
</feature>
<proteinExistence type="predicted"/>
<organism evidence="4 5">
    <name type="scientific">Coprococcus eutactus</name>
    <dbReference type="NCBI Taxonomy" id="33043"/>
    <lineage>
        <taxon>Bacteria</taxon>
        <taxon>Bacillati</taxon>
        <taxon>Bacillota</taxon>
        <taxon>Clostridia</taxon>
        <taxon>Lachnospirales</taxon>
        <taxon>Lachnospiraceae</taxon>
        <taxon>Coprococcus</taxon>
    </lineage>
</organism>
<evidence type="ECO:0000313" key="4">
    <source>
        <dbReference type="EMBL" id="RGS43552.1"/>
    </source>
</evidence>
<protein>
    <recommendedName>
        <fullName evidence="3">Fibronectin type-III domain-containing protein</fullName>
    </recommendedName>
</protein>
<sequence>MRKKMWRVMAFVMAFAMVTATGCSKNDNSAEESSDLNVKVTDEKVKVATPTNYELVATATTKLSTTETSETTETTMTEVTFTSEEVGVPYNPSSGSGGGGNSSGSGSSRSEVAEATETPLESSVVELPLQLSTDNFETDTYGNSILISWDADASRSYEIYLSGMSNTVYDSYFDFSFGLGTCVISGLESGISYTVRVTPLLSDEEKEAGCESTTQIFPAENIVVLDKPTASKEYKVEQAQNKYPYVLDSVADQNAIAECFPDMVTGTGILRNELGDYCVAMSSFYGNVGDRYHITLSNGMDFNVYQVAVNGSAEYETDGMYHILMKFVTEESDLPASVKKTGDYGTGAWKGFTLNNIEKIEKIK</sequence>
<evidence type="ECO:0000313" key="5">
    <source>
        <dbReference type="Proteomes" id="UP000283295"/>
    </source>
</evidence>
<dbReference type="AlphaFoldDB" id="A0A412ITV9"/>
<dbReference type="PROSITE" id="PS50853">
    <property type="entry name" value="FN3"/>
    <property type="match status" value="1"/>
</dbReference>
<comment type="caution">
    <text evidence="4">The sequence shown here is derived from an EMBL/GenBank/DDBJ whole genome shotgun (WGS) entry which is preliminary data.</text>
</comment>